<dbReference type="AlphaFoldDB" id="A0A6A5VV16"/>
<keyword evidence="2" id="KW-1185">Reference proteome</keyword>
<sequence length="153" mass="16939">MSSENSNNAGLLVRLKSLHAAYTSVKSSVTGNLQNRMDIPKVHAASREELIKTESGGISVHTPVGWILLSPALVKLIRDLTHQCPIIRWDMDESAGSDVIFDSYTEYARLRGDIQQESLLMMRSGATMEQVDQTLDGLFAIRRIRSEGHTGDL</sequence>
<organism evidence="1 2">
    <name type="scientific">Amniculicola lignicola CBS 123094</name>
    <dbReference type="NCBI Taxonomy" id="1392246"/>
    <lineage>
        <taxon>Eukaryota</taxon>
        <taxon>Fungi</taxon>
        <taxon>Dikarya</taxon>
        <taxon>Ascomycota</taxon>
        <taxon>Pezizomycotina</taxon>
        <taxon>Dothideomycetes</taxon>
        <taxon>Pleosporomycetidae</taxon>
        <taxon>Pleosporales</taxon>
        <taxon>Amniculicolaceae</taxon>
        <taxon>Amniculicola</taxon>
    </lineage>
</organism>
<dbReference type="EMBL" id="ML977774">
    <property type="protein sequence ID" value="KAF1992824.1"/>
    <property type="molecule type" value="Genomic_DNA"/>
</dbReference>
<gene>
    <name evidence="1" type="ORF">P154DRAFT_583419</name>
</gene>
<evidence type="ECO:0000313" key="2">
    <source>
        <dbReference type="Proteomes" id="UP000799779"/>
    </source>
</evidence>
<evidence type="ECO:0000313" key="1">
    <source>
        <dbReference type="EMBL" id="KAF1992824.1"/>
    </source>
</evidence>
<reference evidence="1" key="1">
    <citation type="journal article" date="2020" name="Stud. Mycol.">
        <title>101 Dothideomycetes genomes: a test case for predicting lifestyles and emergence of pathogens.</title>
        <authorList>
            <person name="Haridas S."/>
            <person name="Albert R."/>
            <person name="Binder M."/>
            <person name="Bloem J."/>
            <person name="Labutti K."/>
            <person name="Salamov A."/>
            <person name="Andreopoulos B."/>
            <person name="Baker S."/>
            <person name="Barry K."/>
            <person name="Bills G."/>
            <person name="Bluhm B."/>
            <person name="Cannon C."/>
            <person name="Castanera R."/>
            <person name="Culley D."/>
            <person name="Daum C."/>
            <person name="Ezra D."/>
            <person name="Gonzalez J."/>
            <person name="Henrissat B."/>
            <person name="Kuo A."/>
            <person name="Liang C."/>
            <person name="Lipzen A."/>
            <person name="Lutzoni F."/>
            <person name="Magnuson J."/>
            <person name="Mondo S."/>
            <person name="Nolan M."/>
            <person name="Ohm R."/>
            <person name="Pangilinan J."/>
            <person name="Park H.-J."/>
            <person name="Ramirez L."/>
            <person name="Alfaro M."/>
            <person name="Sun H."/>
            <person name="Tritt A."/>
            <person name="Yoshinaga Y."/>
            <person name="Zwiers L.-H."/>
            <person name="Turgeon B."/>
            <person name="Goodwin S."/>
            <person name="Spatafora J."/>
            <person name="Crous P."/>
            <person name="Grigoriev I."/>
        </authorList>
    </citation>
    <scope>NUCLEOTIDE SEQUENCE</scope>
    <source>
        <strain evidence="1">CBS 123094</strain>
    </source>
</reference>
<name>A0A6A5VV16_9PLEO</name>
<dbReference type="Proteomes" id="UP000799779">
    <property type="component" value="Unassembled WGS sequence"/>
</dbReference>
<protein>
    <submittedName>
        <fullName evidence="1">Uncharacterized protein</fullName>
    </submittedName>
</protein>
<proteinExistence type="predicted"/>
<accession>A0A6A5VV16</accession>